<dbReference type="EMBL" id="RAYQ01000005">
    <property type="protein sequence ID" value="RKI92337.1"/>
    <property type="molecule type" value="Genomic_DNA"/>
</dbReference>
<keyword evidence="7 8" id="KW-0472">Membrane</keyword>
<dbReference type="GO" id="GO:0055085">
    <property type="term" value="P:transmembrane transport"/>
    <property type="evidence" value="ECO:0007669"/>
    <property type="project" value="InterPro"/>
</dbReference>
<keyword evidence="6 8" id="KW-1133">Transmembrane helix</keyword>
<comment type="subcellular location">
    <subcellularLocation>
        <location evidence="1">Cell membrane</location>
        <topology evidence="1">Multi-pass membrane protein</topology>
    </subcellularLocation>
</comment>
<keyword evidence="4" id="KW-1003">Cell membrane</keyword>
<comment type="caution">
    <text evidence="9">The sequence shown here is derived from an EMBL/GenBank/DDBJ whole genome shotgun (WGS) entry which is preliminary data.</text>
</comment>
<reference evidence="9 10" key="1">
    <citation type="submission" date="2018-09" db="EMBL/GenBank/DDBJ databases">
        <title>Murine metabolic-syndrome-specific gut microbial biobank.</title>
        <authorList>
            <person name="Liu C."/>
        </authorList>
    </citation>
    <scope>NUCLEOTIDE SEQUENCE [LARGE SCALE GENOMIC DNA]</scope>
    <source>
        <strain evidence="9 10">0.1xD8-82</strain>
    </source>
</reference>
<dbReference type="InterPro" id="IPR004776">
    <property type="entry name" value="Mem_transp_PIN-like"/>
</dbReference>
<feature type="transmembrane region" description="Helical" evidence="8">
    <location>
        <begin position="190"/>
        <end position="211"/>
    </location>
</feature>
<evidence type="ECO:0000256" key="6">
    <source>
        <dbReference type="ARBA" id="ARBA00022989"/>
    </source>
</evidence>
<name>A0A3A9ALR2_9FIRM</name>
<dbReference type="AlphaFoldDB" id="A0A3A9ALR2"/>
<evidence type="ECO:0000313" key="10">
    <source>
        <dbReference type="Proteomes" id="UP000280696"/>
    </source>
</evidence>
<keyword evidence="3" id="KW-0813">Transport</keyword>
<feature type="transmembrane region" description="Helical" evidence="8">
    <location>
        <begin position="223"/>
        <end position="242"/>
    </location>
</feature>
<feature type="transmembrane region" description="Helical" evidence="8">
    <location>
        <begin position="99"/>
        <end position="118"/>
    </location>
</feature>
<evidence type="ECO:0000256" key="5">
    <source>
        <dbReference type="ARBA" id="ARBA00022692"/>
    </source>
</evidence>
<protein>
    <submittedName>
        <fullName evidence="9">AEC family transporter</fullName>
    </submittedName>
</protein>
<feature type="transmembrane region" description="Helical" evidence="8">
    <location>
        <begin position="248"/>
        <end position="272"/>
    </location>
</feature>
<gene>
    <name evidence="9" type="ORF">D7V94_06555</name>
</gene>
<evidence type="ECO:0000256" key="8">
    <source>
        <dbReference type="SAM" id="Phobius"/>
    </source>
</evidence>
<dbReference type="Pfam" id="PF03547">
    <property type="entry name" value="Mem_trans"/>
    <property type="match status" value="1"/>
</dbReference>
<dbReference type="Gene3D" id="1.20.1530.20">
    <property type="match status" value="1"/>
</dbReference>
<dbReference type="InterPro" id="IPR038770">
    <property type="entry name" value="Na+/solute_symporter_sf"/>
</dbReference>
<organism evidence="9 10">
    <name type="scientific">Parablautia intestinalis</name>
    <dbReference type="NCBI Taxonomy" id="2320100"/>
    <lineage>
        <taxon>Bacteria</taxon>
        <taxon>Bacillati</taxon>
        <taxon>Bacillota</taxon>
        <taxon>Clostridia</taxon>
        <taxon>Lachnospirales</taxon>
        <taxon>Lachnospiraceae</taxon>
        <taxon>Parablautia</taxon>
    </lineage>
</organism>
<dbReference type="Proteomes" id="UP000280696">
    <property type="component" value="Unassembled WGS sequence"/>
</dbReference>
<proteinExistence type="inferred from homology"/>
<feature type="transmembrane region" description="Helical" evidence="8">
    <location>
        <begin position="284"/>
        <end position="303"/>
    </location>
</feature>
<dbReference type="PANTHER" id="PTHR36838:SF1">
    <property type="entry name" value="SLR1864 PROTEIN"/>
    <property type="match status" value="1"/>
</dbReference>
<evidence type="ECO:0000256" key="7">
    <source>
        <dbReference type="ARBA" id="ARBA00023136"/>
    </source>
</evidence>
<feature type="transmembrane region" description="Helical" evidence="8">
    <location>
        <begin position="66"/>
        <end position="87"/>
    </location>
</feature>
<dbReference type="PANTHER" id="PTHR36838">
    <property type="entry name" value="AUXIN EFFLUX CARRIER FAMILY PROTEIN"/>
    <property type="match status" value="1"/>
</dbReference>
<comment type="similarity">
    <text evidence="2">Belongs to the auxin efflux carrier (TC 2.A.69) family.</text>
</comment>
<dbReference type="RefSeq" id="WP_120468023.1">
    <property type="nucleotide sequence ID" value="NZ_RAYQ01000005.1"/>
</dbReference>
<sequence length="304" mass="32734">MLLLQQMLVLFILMAIGYFCYKKSVITDEVSKKLSAIVVNIANPALVLTGCMGEEKIQGSELGQTIIIVVVMYGLLLILAALLPLLLRVEKESRGTYRAMTVFSNIGFMGFPVISALYGNGALLYASLFMVPYNVLIYTYGISAMSAGKKKQEKSALLGKVLNVGMVACIVSIIIYFFNIPLPAFVETTVTNLSNLTAPLSMMIIGASLATIDLKKLFTDGKLLLFSLIKLVIIPAAGVLLIRQFVSNEIICGVCMVMLATPVGSMTAMLAQQYEGDYEMASKGVALTTILSVVTIPLVAAIVM</sequence>
<dbReference type="OrthoDB" id="9798064at2"/>
<evidence type="ECO:0000313" key="9">
    <source>
        <dbReference type="EMBL" id="RKI92337.1"/>
    </source>
</evidence>
<keyword evidence="10" id="KW-1185">Reference proteome</keyword>
<evidence type="ECO:0000256" key="4">
    <source>
        <dbReference type="ARBA" id="ARBA00022475"/>
    </source>
</evidence>
<feature type="transmembrane region" description="Helical" evidence="8">
    <location>
        <begin position="157"/>
        <end position="178"/>
    </location>
</feature>
<dbReference type="GO" id="GO:0005886">
    <property type="term" value="C:plasma membrane"/>
    <property type="evidence" value="ECO:0007669"/>
    <property type="project" value="UniProtKB-SubCell"/>
</dbReference>
<evidence type="ECO:0000256" key="2">
    <source>
        <dbReference type="ARBA" id="ARBA00010145"/>
    </source>
</evidence>
<feature type="transmembrane region" description="Helical" evidence="8">
    <location>
        <begin position="124"/>
        <end position="145"/>
    </location>
</feature>
<evidence type="ECO:0000256" key="3">
    <source>
        <dbReference type="ARBA" id="ARBA00022448"/>
    </source>
</evidence>
<keyword evidence="5 8" id="KW-0812">Transmembrane</keyword>
<evidence type="ECO:0000256" key="1">
    <source>
        <dbReference type="ARBA" id="ARBA00004651"/>
    </source>
</evidence>
<accession>A0A3A9ALR2</accession>